<dbReference type="RefSeq" id="WP_143094722.1">
    <property type="nucleotide sequence ID" value="NZ_BBPN01000026.1"/>
</dbReference>
<organism evidence="1 2">
    <name type="scientific">Streptacidiphilus jiangxiensis</name>
    <dbReference type="NCBI Taxonomy" id="235985"/>
    <lineage>
        <taxon>Bacteria</taxon>
        <taxon>Bacillati</taxon>
        <taxon>Actinomycetota</taxon>
        <taxon>Actinomycetes</taxon>
        <taxon>Kitasatosporales</taxon>
        <taxon>Streptomycetaceae</taxon>
        <taxon>Streptacidiphilus</taxon>
    </lineage>
</organism>
<dbReference type="AlphaFoldDB" id="A0A1H7YXY8"/>
<dbReference type="STRING" id="235985.SAMN05414137_13144"/>
<gene>
    <name evidence="1" type="ORF">SAMN05414137_13144</name>
</gene>
<dbReference type="Proteomes" id="UP000183015">
    <property type="component" value="Unassembled WGS sequence"/>
</dbReference>
<reference evidence="2" key="1">
    <citation type="submission" date="2016-10" db="EMBL/GenBank/DDBJ databases">
        <authorList>
            <person name="Varghese N."/>
        </authorList>
    </citation>
    <scope>NUCLEOTIDE SEQUENCE [LARGE SCALE GENOMIC DNA]</scope>
    <source>
        <strain evidence="2">DSM 45096 / BCRC 16803 / CGMCC 4.1857 / CIP 109030 / JCM 12277 / KCTC 19219 / NBRC 100920 / 33214</strain>
    </source>
</reference>
<keyword evidence="2" id="KW-1185">Reference proteome</keyword>
<evidence type="ECO:0000313" key="1">
    <source>
        <dbReference type="EMBL" id="SEM50825.1"/>
    </source>
</evidence>
<proteinExistence type="predicted"/>
<accession>A0A1H7YXY8</accession>
<evidence type="ECO:0000313" key="2">
    <source>
        <dbReference type="Proteomes" id="UP000183015"/>
    </source>
</evidence>
<dbReference type="OrthoDB" id="9980233at2"/>
<name>A0A1H7YXY8_STRJI</name>
<sequence length="458" mass="49843">MTAGPAFLRALGVEPDDGQVRLLCRELEWFAHPRVRTAAARGEPEDTLVEFLATTELALPVAARQGLESFCAELADPAAALRSPRGWALDRVGEWFGVPAAAPARQLEDLIASCGRSDRPLDSRTVRRLYVEASELCDLWVLAVQEGLVSFPEPVGTADEVLATESAVLGFFDPADPVDISLRRLELADLVRQLTELLALDRWRLLPWRDWPSDEVPSLGWPALLAQAQYRLRQIASAGAPARVEADTEPTPGGGRRHGHARHLLDAFGGGPAESGRRRVRRSLLVAMPWASRLQVLDLGDPVATGVQKEVAALSLHLLDLRKPVERAPGPDQLPLSAWELRELFPELHLLLATCRDLLAHGGAGPYREYDDPTVLPALVADAHLASRGGSGRVAAALAGELAAFSLLFPGNDATDRALGLLGHEPRDAERGRPWWDDLTWYAWLRYAAAAVMRSNAG</sequence>
<dbReference type="EMBL" id="FOAZ01000031">
    <property type="protein sequence ID" value="SEM50825.1"/>
    <property type="molecule type" value="Genomic_DNA"/>
</dbReference>
<protein>
    <submittedName>
        <fullName evidence="1">Uncharacterized protein</fullName>
    </submittedName>
</protein>